<proteinExistence type="predicted"/>
<feature type="transmembrane region" description="Helical" evidence="7">
    <location>
        <begin position="315"/>
        <end position="334"/>
    </location>
</feature>
<accession>A0A2T4JMW9</accession>
<feature type="transmembrane region" description="Helical" evidence="7">
    <location>
        <begin position="355"/>
        <end position="373"/>
    </location>
</feature>
<dbReference type="InterPro" id="IPR031312">
    <property type="entry name" value="Na/sul_symport_CS"/>
</dbReference>
<keyword evidence="9" id="KW-1185">Reference proteome</keyword>
<name>A0A2T4JMW9_9RHOB</name>
<comment type="caution">
    <text evidence="8">The sequence shown here is derived from an EMBL/GenBank/DDBJ whole genome shotgun (WGS) entry which is preliminary data.</text>
</comment>
<dbReference type="EMBL" id="PZKF01000001">
    <property type="protein sequence ID" value="PTE19252.1"/>
    <property type="molecule type" value="Genomic_DNA"/>
</dbReference>
<keyword evidence="2" id="KW-0813">Transport</keyword>
<feature type="transmembrane region" description="Helical" evidence="7">
    <location>
        <begin position="164"/>
        <end position="182"/>
    </location>
</feature>
<comment type="subcellular location">
    <subcellularLocation>
        <location evidence="1">Membrane</location>
        <topology evidence="1">Multi-pass membrane protein</topology>
    </subcellularLocation>
</comment>
<evidence type="ECO:0000256" key="1">
    <source>
        <dbReference type="ARBA" id="ARBA00004141"/>
    </source>
</evidence>
<reference evidence="8 9" key="1">
    <citation type="submission" date="2018-03" db="EMBL/GenBank/DDBJ databases">
        <title>Rhodobacter veldkampii.</title>
        <authorList>
            <person name="Meyer T.E."/>
            <person name="Miller S."/>
            <person name="Lodha T."/>
            <person name="Gandham S."/>
            <person name="Chintalapati S."/>
            <person name="Chintalapati V.R."/>
        </authorList>
    </citation>
    <scope>NUCLEOTIDE SEQUENCE [LARGE SCALE GENOMIC DNA]</scope>
    <source>
        <strain evidence="8 9">DSM 11550</strain>
    </source>
</reference>
<dbReference type="AlphaFoldDB" id="A0A2T4JMW9"/>
<dbReference type="PANTHER" id="PTHR10283">
    <property type="entry name" value="SOLUTE CARRIER FAMILY 13 MEMBER"/>
    <property type="match status" value="1"/>
</dbReference>
<gene>
    <name evidence="8" type="ORF">C5F46_00405</name>
</gene>
<evidence type="ECO:0000256" key="3">
    <source>
        <dbReference type="ARBA" id="ARBA00022692"/>
    </source>
</evidence>
<dbReference type="Proteomes" id="UP000241899">
    <property type="component" value="Unassembled WGS sequence"/>
</dbReference>
<dbReference type="Pfam" id="PF00939">
    <property type="entry name" value="Na_sulph_symp"/>
    <property type="match status" value="1"/>
</dbReference>
<protein>
    <submittedName>
        <fullName evidence="8">Anion transporter</fullName>
    </submittedName>
</protein>
<evidence type="ECO:0000256" key="5">
    <source>
        <dbReference type="ARBA" id="ARBA00023136"/>
    </source>
</evidence>
<sequence length="504" mass="51541">MQHPAPAPRSTPAQAPRPRAKTGPARARLGLVLGPLLFCAILLIGPPEGMTAAPWTVAALTVLMALWWVTEAIPLAATALLPVAVLPTLGTASFAETASPYANPLIFLFLGGFLIALAIQRWNLHQRIALVILGLVGQRPDHLVAGFMTATAALSMWVSNTATAALMLPIGVSVLAMIEAGPTPPERARPIGTALMLGIAFGANIGGMATLIGTPPNALLAAFLAESWGIEIGFLEWMVFALPLSAVLLAACWLVLCRWAFPVPAAPVDGIADLLAERRAALGPMRGAERRVAAIFAAVALAWVLRPALVAVLPGLHLTDAAIAVLGGLALFAIPADRASRRPLLDWDDTLHLPWGVLILVGGGLSLGEAIGASGLSAHLTGLMQGLTGAPEWLLVGAVATAAMALSHVTSNTATAATLVPLAGALAISLGLSPLLLTLPVALAASCAFMLPVATPPNAIVFGSGRVSVPEMVRAGWRLSLISLALIGGGVVTLDLAGLMSAPG</sequence>
<keyword evidence="5 7" id="KW-0472">Membrane</keyword>
<evidence type="ECO:0000313" key="8">
    <source>
        <dbReference type="EMBL" id="PTE19252.1"/>
    </source>
</evidence>
<feature type="transmembrane region" description="Helical" evidence="7">
    <location>
        <begin position="422"/>
        <end position="455"/>
    </location>
</feature>
<feature type="transmembrane region" description="Helical" evidence="7">
    <location>
        <begin position="292"/>
        <end position="309"/>
    </location>
</feature>
<evidence type="ECO:0000256" key="6">
    <source>
        <dbReference type="SAM" id="MobiDB-lite"/>
    </source>
</evidence>
<dbReference type="InterPro" id="IPR001898">
    <property type="entry name" value="SLC13A/DASS"/>
</dbReference>
<feature type="transmembrane region" description="Helical" evidence="7">
    <location>
        <begin position="234"/>
        <end position="256"/>
    </location>
</feature>
<dbReference type="RefSeq" id="WP_107323383.1">
    <property type="nucleotide sequence ID" value="NZ_NHSP01000005.1"/>
</dbReference>
<evidence type="ECO:0000313" key="9">
    <source>
        <dbReference type="Proteomes" id="UP000241899"/>
    </source>
</evidence>
<evidence type="ECO:0000256" key="2">
    <source>
        <dbReference type="ARBA" id="ARBA00022448"/>
    </source>
</evidence>
<evidence type="ECO:0000256" key="7">
    <source>
        <dbReference type="SAM" id="Phobius"/>
    </source>
</evidence>
<feature type="transmembrane region" description="Helical" evidence="7">
    <location>
        <begin position="194"/>
        <end position="214"/>
    </location>
</feature>
<organism evidence="8 9">
    <name type="scientific">Phaeovulum veldkampii DSM 11550</name>
    <dbReference type="NCBI Taxonomy" id="1185920"/>
    <lineage>
        <taxon>Bacteria</taxon>
        <taxon>Pseudomonadati</taxon>
        <taxon>Pseudomonadota</taxon>
        <taxon>Alphaproteobacteria</taxon>
        <taxon>Rhodobacterales</taxon>
        <taxon>Paracoccaceae</taxon>
        <taxon>Phaeovulum</taxon>
    </lineage>
</organism>
<feature type="transmembrane region" description="Helical" evidence="7">
    <location>
        <begin position="475"/>
        <end position="499"/>
    </location>
</feature>
<dbReference type="PROSITE" id="PS01271">
    <property type="entry name" value="NA_SULFATE"/>
    <property type="match status" value="1"/>
</dbReference>
<feature type="transmembrane region" description="Helical" evidence="7">
    <location>
        <begin position="27"/>
        <end position="46"/>
    </location>
</feature>
<dbReference type="GO" id="GO:0005886">
    <property type="term" value="C:plasma membrane"/>
    <property type="evidence" value="ECO:0007669"/>
    <property type="project" value="TreeGrafter"/>
</dbReference>
<feature type="transmembrane region" description="Helical" evidence="7">
    <location>
        <begin position="101"/>
        <end position="119"/>
    </location>
</feature>
<keyword evidence="4 7" id="KW-1133">Transmembrane helix</keyword>
<dbReference type="PANTHER" id="PTHR10283:SF82">
    <property type="entry name" value="SOLUTE CARRIER FAMILY 13 MEMBER 2"/>
    <property type="match status" value="1"/>
</dbReference>
<keyword evidence="3 7" id="KW-0812">Transmembrane</keyword>
<evidence type="ECO:0000256" key="4">
    <source>
        <dbReference type="ARBA" id="ARBA00022989"/>
    </source>
</evidence>
<dbReference type="OrthoDB" id="9766267at2"/>
<dbReference type="CDD" id="cd01115">
    <property type="entry name" value="SLC13_permease"/>
    <property type="match status" value="1"/>
</dbReference>
<dbReference type="NCBIfam" id="TIGR00785">
    <property type="entry name" value="dass"/>
    <property type="match status" value="1"/>
</dbReference>
<feature type="region of interest" description="Disordered" evidence="6">
    <location>
        <begin position="1"/>
        <end position="21"/>
    </location>
</feature>
<dbReference type="GO" id="GO:0015141">
    <property type="term" value="F:succinate transmembrane transporter activity"/>
    <property type="evidence" value="ECO:0007669"/>
    <property type="project" value="UniProtKB-ARBA"/>
</dbReference>
<feature type="transmembrane region" description="Helical" evidence="7">
    <location>
        <begin position="393"/>
        <end position="410"/>
    </location>
</feature>